<dbReference type="PANTHER" id="PTHR43619">
    <property type="entry name" value="S-ADENOSYL-L-METHIONINE-DEPENDENT METHYLTRANSFERASE YKTD-RELATED"/>
    <property type="match status" value="1"/>
</dbReference>
<proteinExistence type="inferred from homology"/>
<dbReference type="InterPro" id="IPR007213">
    <property type="entry name" value="Ppm1/Ppm2/Tcmp"/>
</dbReference>
<evidence type="ECO:0000313" key="8">
    <source>
        <dbReference type="Proteomes" id="UP001219605"/>
    </source>
</evidence>
<sequence length="292" mass="31646">MDGFDAVARTALLTAALRAQETARPDRLYADPYAVKLAAELGPDLFGTVDTVSGEKRAEPAPERPLPNTTDYNAIRTRFLDDFLLTAVADSGPTQIVIGAAGMDTRAYRLPWPTQVEIFEVDRPQVLAFKDAVLGDEALPAGVTRRTVGADLLVPGWTDALVAAGYDPTRASVWLLEGLLYYLPERQARELLATVAASTAPGSRVACDMVNAQALRSPVMRPLLAVFEAWGSPWLFGSDTPELLFAEYGIDAVAVQPGEPGADYGGRWRDPVPPRDLVPDVERVFCVHGRRV</sequence>
<evidence type="ECO:0000256" key="3">
    <source>
        <dbReference type="ARBA" id="ARBA00022603"/>
    </source>
</evidence>
<gene>
    <name evidence="7" type="ORF">PVK37_21995</name>
</gene>
<dbReference type="NCBIfam" id="TIGR00027">
    <property type="entry name" value="mthyl_TIGR00027"/>
    <property type="match status" value="1"/>
</dbReference>
<evidence type="ECO:0000256" key="5">
    <source>
        <dbReference type="ARBA" id="ARBA00022691"/>
    </source>
</evidence>
<reference evidence="7 8" key="1">
    <citation type="submission" date="2023-02" db="EMBL/GenBank/DDBJ databases">
        <authorList>
            <person name="Mo P."/>
        </authorList>
    </citation>
    <scope>NUCLEOTIDE SEQUENCE [LARGE SCALE GENOMIC DNA]</scope>
    <source>
        <strain evidence="7 8">HUAS 3</strain>
    </source>
</reference>
<keyword evidence="5 6" id="KW-0949">S-adenosyl-L-methionine</keyword>
<dbReference type="InterPro" id="IPR029063">
    <property type="entry name" value="SAM-dependent_MTases_sf"/>
</dbReference>
<name>A0ABY7ZJF4_9ACTN</name>
<dbReference type="PANTHER" id="PTHR43619:SF2">
    <property type="entry name" value="S-ADENOSYL-L-METHIONINE-DEPENDENT METHYLTRANSFERASES SUPERFAMILY PROTEIN"/>
    <property type="match status" value="1"/>
</dbReference>
<keyword evidence="4 7" id="KW-0808">Transferase</keyword>
<dbReference type="Proteomes" id="UP001219605">
    <property type="component" value="Chromosome"/>
</dbReference>
<evidence type="ECO:0000256" key="2">
    <source>
        <dbReference type="ARBA" id="ARBA00008138"/>
    </source>
</evidence>
<evidence type="ECO:0000256" key="6">
    <source>
        <dbReference type="RuleBase" id="RU362030"/>
    </source>
</evidence>
<evidence type="ECO:0000256" key="1">
    <source>
        <dbReference type="ARBA" id="ARBA00003907"/>
    </source>
</evidence>
<comment type="function">
    <text evidence="1 6">Exhibits S-adenosyl-L-methionine-dependent methyltransferase activity.</text>
</comment>
<comment type="similarity">
    <text evidence="2 6">Belongs to the UPF0677 family.</text>
</comment>
<evidence type="ECO:0000256" key="4">
    <source>
        <dbReference type="ARBA" id="ARBA00022679"/>
    </source>
</evidence>
<dbReference type="InterPro" id="IPR011610">
    <property type="entry name" value="SAM_mthyl_Trfase_ML2640-like"/>
</dbReference>
<dbReference type="GO" id="GO:0032259">
    <property type="term" value="P:methylation"/>
    <property type="evidence" value="ECO:0007669"/>
    <property type="project" value="UniProtKB-KW"/>
</dbReference>
<dbReference type="EC" id="2.1.1.-" evidence="6"/>
<dbReference type="EMBL" id="CP118615">
    <property type="protein sequence ID" value="WDZ83122.1"/>
    <property type="molecule type" value="Genomic_DNA"/>
</dbReference>
<keyword evidence="3 6" id="KW-0489">Methyltransferase</keyword>
<protein>
    <recommendedName>
        <fullName evidence="6">S-adenosyl-L-methionine-dependent methyltransferase</fullName>
        <ecNumber evidence="6">2.1.1.-</ecNumber>
    </recommendedName>
</protein>
<dbReference type="Pfam" id="PF04072">
    <property type="entry name" value="LCM"/>
    <property type="match status" value="1"/>
</dbReference>
<dbReference type="SUPFAM" id="SSF53335">
    <property type="entry name" value="S-adenosyl-L-methionine-dependent methyltransferases"/>
    <property type="match status" value="1"/>
</dbReference>
<organism evidence="7 8">
    <name type="scientific">Micromonospora cathayae</name>
    <dbReference type="NCBI Taxonomy" id="3028804"/>
    <lineage>
        <taxon>Bacteria</taxon>
        <taxon>Bacillati</taxon>
        <taxon>Actinomycetota</taxon>
        <taxon>Actinomycetes</taxon>
        <taxon>Micromonosporales</taxon>
        <taxon>Micromonosporaceae</taxon>
        <taxon>Micromonospora</taxon>
    </lineage>
</organism>
<keyword evidence="8" id="KW-1185">Reference proteome</keyword>
<evidence type="ECO:0000313" key="7">
    <source>
        <dbReference type="EMBL" id="WDZ83122.1"/>
    </source>
</evidence>
<accession>A0ABY7ZJF4</accession>
<dbReference type="GO" id="GO:0008168">
    <property type="term" value="F:methyltransferase activity"/>
    <property type="evidence" value="ECO:0007669"/>
    <property type="project" value="UniProtKB-KW"/>
</dbReference>
<dbReference type="RefSeq" id="WP_275029532.1">
    <property type="nucleotide sequence ID" value="NZ_CP118615.1"/>
</dbReference>
<dbReference type="Gene3D" id="3.40.50.150">
    <property type="entry name" value="Vaccinia Virus protein VP39"/>
    <property type="match status" value="1"/>
</dbReference>